<keyword evidence="4" id="KW-1003">Cell membrane</keyword>
<feature type="transmembrane region" description="Helical" evidence="10">
    <location>
        <begin position="156"/>
        <end position="176"/>
    </location>
</feature>
<keyword evidence="6 10" id="KW-1133">Transmembrane helix</keyword>
<evidence type="ECO:0000256" key="8">
    <source>
        <dbReference type="ARBA" id="ARBA00023136"/>
    </source>
</evidence>
<feature type="transmembrane region" description="Helical" evidence="10">
    <location>
        <begin position="85"/>
        <end position="104"/>
    </location>
</feature>
<evidence type="ECO:0000313" key="11">
    <source>
        <dbReference type="EMBL" id="QES89322.1"/>
    </source>
</evidence>
<dbReference type="GO" id="GO:0015297">
    <property type="term" value="F:antiporter activity"/>
    <property type="evidence" value="ECO:0007669"/>
    <property type="project" value="UniProtKB-KW"/>
</dbReference>
<evidence type="ECO:0000256" key="10">
    <source>
        <dbReference type="SAM" id="Phobius"/>
    </source>
</evidence>
<keyword evidence="8 10" id="KW-0472">Membrane</keyword>
<feature type="transmembrane region" description="Helical" evidence="10">
    <location>
        <begin position="196"/>
        <end position="215"/>
    </location>
</feature>
<dbReference type="InterPro" id="IPR002528">
    <property type="entry name" value="MATE_fam"/>
</dbReference>
<evidence type="ECO:0000256" key="9">
    <source>
        <dbReference type="ARBA" id="ARBA00031636"/>
    </source>
</evidence>
<dbReference type="Proteomes" id="UP000292424">
    <property type="component" value="Chromosome"/>
</dbReference>
<gene>
    <name evidence="11" type="ORF">E0W69_011820</name>
</gene>
<dbReference type="InterPro" id="IPR048279">
    <property type="entry name" value="MdtK-like"/>
</dbReference>
<dbReference type="Pfam" id="PF01554">
    <property type="entry name" value="MatE"/>
    <property type="match status" value="2"/>
</dbReference>
<dbReference type="NCBIfam" id="TIGR00797">
    <property type="entry name" value="matE"/>
    <property type="match status" value="1"/>
</dbReference>
<feature type="transmembrane region" description="Helical" evidence="10">
    <location>
        <begin position="236"/>
        <end position="262"/>
    </location>
</feature>
<dbReference type="PANTHER" id="PTHR43298:SF2">
    <property type="entry name" value="FMN_FAD EXPORTER YEEO-RELATED"/>
    <property type="match status" value="1"/>
</dbReference>
<keyword evidence="12" id="KW-1185">Reference proteome</keyword>
<evidence type="ECO:0000256" key="4">
    <source>
        <dbReference type="ARBA" id="ARBA00022475"/>
    </source>
</evidence>
<feature type="transmembrane region" description="Helical" evidence="10">
    <location>
        <begin position="346"/>
        <end position="365"/>
    </location>
</feature>
<name>A0A5P2G613_9BACT</name>
<evidence type="ECO:0000256" key="7">
    <source>
        <dbReference type="ARBA" id="ARBA00023065"/>
    </source>
</evidence>
<dbReference type="GO" id="GO:0042910">
    <property type="term" value="F:xenobiotic transmembrane transporter activity"/>
    <property type="evidence" value="ECO:0007669"/>
    <property type="project" value="InterPro"/>
</dbReference>
<evidence type="ECO:0000256" key="2">
    <source>
        <dbReference type="ARBA" id="ARBA00022448"/>
    </source>
</evidence>
<organism evidence="11 12">
    <name type="scientific">Rhizosphaericola mali</name>
    <dbReference type="NCBI Taxonomy" id="2545455"/>
    <lineage>
        <taxon>Bacteria</taxon>
        <taxon>Pseudomonadati</taxon>
        <taxon>Bacteroidota</taxon>
        <taxon>Chitinophagia</taxon>
        <taxon>Chitinophagales</taxon>
        <taxon>Chitinophagaceae</taxon>
        <taxon>Rhizosphaericola</taxon>
    </lineage>
</organism>
<feature type="transmembrane region" description="Helical" evidence="10">
    <location>
        <begin position="411"/>
        <end position="432"/>
    </location>
</feature>
<feature type="transmembrane region" description="Helical" evidence="10">
    <location>
        <begin position="274"/>
        <end position="295"/>
    </location>
</feature>
<comment type="subcellular location">
    <subcellularLocation>
        <location evidence="1">Cell membrane</location>
        <topology evidence="1">Multi-pass membrane protein</topology>
    </subcellularLocation>
</comment>
<dbReference type="PANTHER" id="PTHR43298">
    <property type="entry name" value="MULTIDRUG RESISTANCE PROTEIN NORM-RELATED"/>
    <property type="match status" value="1"/>
</dbReference>
<evidence type="ECO:0000256" key="1">
    <source>
        <dbReference type="ARBA" id="ARBA00004651"/>
    </source>
</evidence>
<evidence type="ECO:0000256" key="3">
    <source>
        <dbReference type="ARBA" id="ARBA00022449"/>
    </source>
</evidence>
<dbReference type="OrthoDB" id="9780160at2"/>
<evidence type="ECO:0000313" key="12">
    <source>
        <dbReference type="Proteomes" id="UP000292424"/>
    </source>
</evidence>
<dbReference type="CDD" id="cd13131">
    <property type="entry name" value="MATE_NorM_like"/>
    <property type="match status" value="1"/>
</dbReference>
<feature type="transmembrane region" description="Helical" evidence="10">
    <location>
        <begin position="316"/>
        <end position="334"/>
    </location>
</feature>
<keyword evidence="3" id="KW-0050">Antiport</keyword>
<evidence type="ECO:0000256" key="5">
    <source>
        <dbReference type="ARBA" id="ARBA00022692"/>
    </source>
</evidence>
<proteinExistence type="predicted"/>
<reference evidence="11 12" key="1">
    <citation type="submission" date="2019-09" db="EMBL/GenBank/DDBJ databases">
        <title>Complete genome sequence of Arachidicoccus sp. B3-10 isolated from apple orchard soil.</title>
        <authorList>
            <person name="Kim H.S."/>
            <person name="Han K.-I."/>
            <person name="Suh M.K."/>
            <person name="Lee K.C."/>
            <person name="Eom M.K."/>
            <person name="Kim J.-S."/>
            <person name="Kang S.W."/>
            <person name="Sin Y."/>
            <person name="Lee J.-S."/>
        </authorList>
    </citation>
    <scope>NUCLEOTIDE SEQUENCE [LARGE SCALE GENOMIC DNA]</scope>
    <source>
        <strain evidence="11 12">B3-10</strain>
    </source>
</reference>
<feature type="transmembrane region" description="Helical" evidence="10">
    <location>
        <begin position="54"/>
        <end position="73"/>
    </location>
</feature>
<sequence length="443" mass="48749">MLKKEALNTIKLSGPIILGELTQMSLGLINSAMVGHLGYHHLAAASLVNSVLNIPYVFGIGMTMSISQTVATAHGQQDKQKISHYLFNGLFLSAITAIVISFLLEIGNPIVFHLRQDREVAKLASPYLRLMGFSVIPMLLFFALKQFTDGLELTRTAMLLSMLSMPLNVLLDWTFIFGHFGFKSYGLIGAGFGTLITRSLILIALASIIFFHKTFRHYIAVRKHQWHIKWMTQKELLHIGVPSSIQAILEVGAFAVSGILVGSLGAVELAAHQIAIQLASFTFMVSLGLAQGSSIRIGNAFGRKDWPLIHNIGKSTYITGLMYGVLCAILFILMRNQLPLIFTKDFAVLKLAGALLFLAAVFQISDATQAIGVGVLRGIKDVKAPTIFMTISYWALGIPLGWILAKYLNMGVYGIWIGFVIGLTFTAILLFFRFKKIISRARK</sequence>
<dbReference type="RefSeq" id="WP_131330266.1">
    <property type="nucleotide sequence ID" value="NZ_CP044016.1"/>
</dbReference>
<accession>A0A5P2G613</accession>
<dbReference type="PIRSF" id="PIRSF006603">
    <property type="entry name" value="DinF"/>
    <property type="match status" value="1"/>
</dbReference>
<dbReference type="KEGG" id="arac:E0W69_011820"/>
<dbReference type="GO" id="GO:0006811">
    <property type="term" value="P:monoatomic ion transport"/>
    <property type="evidence" value="ECO:0007669"/>
    <property type="project" value="UniProtKB-KW"/>
</dbReference>
<keyword evidence="2" id="KW-0813">Transport</keyword>
<feature type="transmembrane region" description="Helical" evidence="10">
    <location>
        <begin position="12"/>
        <end position="34"/>
    </location>
</feature>
<keyword evidence="7" id="KW-0406">Ion transport</keyword>
<dbReference type="EMBL" id="CP044016">
    <property type="protein sequence ID" value="QES89322.1"/>
    <property type="molecule type" value="Genomic_DNA"/>
</dbReference>
<dbReference type="AlphaFoldDB" id="A0A5P2G613"/>
<evidence type="ECO:0000256" key="6">
    <source>
        <dbReference type="ARBA" id="ARBA00022989"/>
    </source>
</evidence>
<protein>
    <recommendedName>
        <fullName evidence="9">Multidrug-efflux transporter</fullName>
    </recommendedName>
</protein>
<feature type="transmembrane region" description="Helical" evidence="10">
    <location>
        <begin position="124"/>
        <end position="144"/>
    </location>
</feature>
<dbReference type="InterPro" id="IPR050222">
    <property type="entry name" value="MATE_MdtK"/>
</dbReference>
<keyword evidence="5 10" id="KW-0812">Transmembrane</keyword>
<dbReference type="GO" id="GO:0005886">
    <property type="term" value="C:plasma membrane"/>
    <property type="evidence" value="ECO:0007669"/>
    <property type="project" value="UniProtKB-SubCell"/>
</dbReference>
<feature type="transmembrane region" description="Helical" evidence="10">
    <location>
        <begin position="386"/>
        <end position="405"/>
    </location>
</feature>